<proteinExistence type="predicted"/>
<accession>A0A150P106</accession>
<dbReference type="AlphaFoldDB" id="A0A150P106"/>
<dbReference type="Proteomes" id="UP000075420">
    <property type="component" value="Unassembled WGS sequence"/>
</dbReference>
<evidence type="ECO:0000313" key="1">
    <source>
        <dbReference type="EMBL" id="KYF48617.1"/>
    </source>
</evidence>
<organism evidence="1 2">
    <name type="scientific">Sorangium cellulosum</name>
    <name type="common">Polyangium cellulosum</name>
    <dbReference type="NCBI Taxonomy" id="56"/>
    <lineage>
        <taxon>Bacteria</taxon>
        <taxon>Pseudomonadati</taxon>
        <taxon>Myxococcota</taxon>
        <taxon>Polyangia</taxon>
        <taxon>Polyangiales</taxon>
        <taxon>Polyangiaceae</taxon>
        <taxon>Sorangium</taxon>
    </lineage>
</organism>
<gene>
    <name evidence="1" type="ORF">BE08_21235</name>
</gene>
<reference evidence="1 2" key="1">
    <citation type="submission" date="2014-02" db="EMBL/GenBank/DDBJ databases">
        <title>The small core and large imbalanced accessory genome model reveals a collaborative survival strategy of Sorangium cellulosum strains in nature.</title>
        <authorList>
            <person name="Han K."/>
            <person name="Peng R."/>
            <person name="Blom J."/>
            <person name="Li Y.-Z."/>
        </authorList>
    </citation>
    <scope>NUCLEOTIDE SEQUENCE [LARGE SCALE GENOMIC DNA]</scope>
    <source>
        <strain evidence="1 2">So0157-25</strain>
    </source>
</reference>
<name>A0A150P106_SORCE</name>
<dbReference type="EMBL" id="JELY01003477">
    <property type="protein sequence ID" value="KYF48617.1"/>
    <property type="molecule type" value="Genomic_DNA"/>
</dbReference>
<comment type="caution">
    <text evidence="1">The sequence shown here is derived from an EMBL/GenBank/DDBJ whole genome shotgun (WGS) entry which is preliminary data.</text>
</comment>
<sequence>MIGWEAPGRRSMRLSVVRAPALPPATGSIEGAGRLGSYSAYLTGHQDPRLAMPRCIVSGGREGFGRGQGRPARGRGLGYQSTLGVRAALGAQAFIARSLSSKAAQPFVAVQ</sequence>
<protein>
    <submittedName>
        <fullName evidence="1">Uncharacterized protein</fullName>
    </submittedName>
</protein>
<evidence type="ECO:0000313" key="2">
    <source>
        <dbReference type="Proteomes" id="UP000075420"/>
    </source>
</evidence>